<evidence type="ECO:0000256" key="2">
    <source>
        <dbReference type="ARBA" id="ARBA00023015"/>
    </source>
</evidence>
<dbReference type="SUPFAM" id="SSF46785">
    <property type="entry name" value="Winged helix' DNA-binding domain"/>
    <property type="match status" value="1"/>
</dbReference>
<dbReference type="GO" id="GO:0000976">
    <property type="term" value="F:transcription cis-regulatory region binding"/>
    <property type="evidence" value="ECO:0007669"/>
    <property type="project" value="TreeGrafter"/>
</dbReference>
<proteinExistence type="inferred from homology"/>
<sequence length="326" mass="35139">MTPENLKAFITVAATGSFSAAAQQLHLTQPAVSKRVAALETALDRRLFDRIGRRVHLTEAGRVLLPRARQVMDAMDEARRLLDTLSGRVEGPLLLATSHHIGLWRLPPVLQAFAARHPAVELDLRFMDSEEACRAAEQGAVDLAVVTLPSPPSPLLTARQVWDDPLVLLTAPDHPLASGAVDTARLGQYPALLPPAGTFTRGLVDTAFARHGIRPPRVLETHYLESLRMMIRIGLGWGILPRSMAQGLHTLDWPGLGLRRALGWVAHRDRTRSNAASALIHMLEHASGDAQHDLGTPGAGNGPWGPADPPSRGDPGLSPGNGTDKR</sequence>
<dbReference type="Gene3D" id="1.10.10.10">
    <property type="entry name" value="Winged helix-like DNA-binding domain superfamily/Winged helix DNA-binding domain"/>
    <property type="match status" value="1"/>
</dbReference>
<dbReference type="Gene3D" id="3.40.190.290">
    <property type="match status" value="1"/>
</dbReference>
<reference evidence="7 8" key="1">
    <citation type="submission" date="2016-10" db="EMBL/GenBank/DDBJ databases">
        <authorList>
            <person name="de Groot N.N."/>
        </authorList>
    </citation>
    <scope>NUCLEOTIDE SEQUENCE [LARGE SCALE GENOMIC DNA]</scope>
    <source>
        <strain evidence="7 8">DSM 4180</strain>
    </source>
</reference>
<dbReference type="SUPFAM" id="SSF53850">
    <property type="entry name" value="Periplasmic binding protein-like II"/>
    <property type="match status" value="1"/>
</dbReference>
<dbReference type="OrthoDB" id="9803735at2"/>
<dbReference type="FunFam" id="1.10.10.10:FF:000001">
    <property type="entry name" value="LysR family transcriptional regulator"/>
    <property type="match status" value="1"/>
</dbReference>
<evidence type="ECO:0000313" key="7">
    <source>
        <dbReference type="EMBL" id="SFM66722.1"/>
    </source>
</evidence>
<dbReference type="PANTHER" id="PTHR30126:SF81">
    <property type="entry name" value="HTH-TYPE TRANSCRIPTIONAL REGULATOR ILVY"/>
    <property type="match status" value="1"/>
</dbReference>
<comment type="similarity">
    <text evidence="1">Belongs to the LysR transcriptional regulatory family.</text>
</comment>
<dbReference type="EMBL" id="FOUO01000020">
    <property type="protein sequence ID" value="SFM66722.1"/>
    <property type="molecule type" value="Genomic_DNA"/>
</dbReference>
<keyword evidence="2" id="KW-0805">Transcription regulation</keyword>
<evidence type="ECO:0000259" key="6">
    <source>
        <dbReference type="PROSITE" id="PS50931"/>
    </source>
</evidence>
<dbReference type="Proteomes" id="UP000199556">
    <property type="component" value="Unassembled WGS sequence"/>
</dbReference>
<dbReference type="GO" id="GO:0003700">
    <property type="term" value="F:DNA-binding transcription factor activity"/>
    <property type="evidence" value="ECO:0007669"/>
    <property type="project" value="InterPro"/>
</dbReference>
<protein>
    <submittedName>
        <fullName evidence="7">Transcriptional regulator, LysR family</fullName>
    </submittedName>
</protein>
<dbReference type="InterPro" id="IPR036388">
    <property type="entry name" value="WH-like_DNA-bd_sf"/>
</dbReference>
<name>A0A1I4SQL3_ECTMO</name>
<dbReference type="AlphaFoldDB" id="A0A1I4SQL3"/>
<evidence type="ECO:0000256" key="3">
    <source>
        <dbReference type="ARBA" id="ARBA00023125"/>
    </source>
</evidence>
<dbReference type="PANTHER" id="PTHR30126">
    <property type="entry name" value="HTH-TYPE TRANSCRIPTIONAL REGULATOR"/>
    <property type="match status" value="1"/>
</dbReference>
<dbReference type="RefSeq" id="WP_090487298.1">
    <property type="nucleotide sequence ID" value="NZ_FOUO01000020.1"/>
</dbReference>
<organism evidence="7 8">
    <name type="scientific">Ectothiorhodospira mobilis</name>
    <dbReference type="NCBI Taxonomy" id="195064"/>
    <lineage>
        <taxon>Bacteria</taxon>
        <taxon>Pseudomonadati</taxon>
        <taxon>Pseudomonadota</taxon>
        <taxon>Gammaproteobacteria</taxon>
        <taxon>Chromatiales</taxon>
        <taxon>Ectothiorhodospiraceae</taxon>
        <taxon>Ectothiorhodospira</taxon>
    </lineage>
</organism>
<keyword evidence="3" id="KW-0238">DNA-binding</keyword>
<dbReference type="InterPro" id="IPR036390">
    <property type="entry name" value="WH_DNA-bd_sf"/>
</dbReference>
<gene>
    <name evidence="7" type="ORF">SAMN05421721_12020</name>
</gene>
<evidence type="ECO:0000313" key="8">
    <source>
        <dbReference type="Proteomes" id="UP000199556"/>
    </source>
</evidence>
<keyword evidence="8" id="KW-1185">Reference proteome</keyword>
<dbReference type="Pfam" id="PF03466">
    <property type="entry name" value="LysR_substrate"/>
    <property type="match status" value="1"/>
</dbReference>
<keyword evidence="4" id="KW-0804">Transcription</keyword>
<dbReference type="Pfam" id="PF00126">
    <property type="entry name" value="HTH_1"/>
    <property type="match status" value="1"/>
</dbReference>
<evidence type="ECO:0000256" key="5">
    <source>
        <dbReference type="SAM" id="MobiDB-lite"/>
    </source>
</evidence>
<dbReference type="InterPro" id="IPR000847">
    <property type="entry name" value="LysR_HTH_N"/>
</dbReference>
<evidence type="ECO:0000256" key="4">
    <source>
        <dbReference type="ARBA" id="ARBA00023163"/>
    </source>
</evidence>
<dbReference type="InterPro" id="IPR005119">
    <property type="entry name" value="LysR_subst-bd"/>
</dbReference>
<dbReference type="PRINTS" id="PR00039">
    <property type="entry name" value="HTHLYSR"/>
</dbReference>
<accession>A0A1I4SQL3</accession>
<dbReference type="PROSITE" id="PS50931">
    <property type="entry name" value="HTH_LYSR"/>
    <property type="match status" value="1"/>
</dbReference>
<feature type="domain" description="HTH lysR-type" evidence="6">
    <location>
        <begin position="1"/>
        <end position="58"/>
    </location>
</feature>
<feature type="region of interest" description="Disordered" evidence="5">
    <location>
        <begin position="289"/>
        <end position="326"/>
    </location>
</feature>
<evidence type="ECO:0000256" key="1">
    <source>
        <dbReference type="ARBA" id="ARBA00009437"/>
    </source>
</evidence>
<dbReference type="CDD" id="cd05466">
    <property type="entry name" value="PBP2_LTTR_substrate"/>
    <property type="match status" value="1"/>
</dbReference>